<proteinExistence type="inferred from homology"/>
<evidence type="ECO:0000313" key="8">
    <source>
        <dbReference type="Proteomes" id="UP000887568"/>
    </source>
</evidence>
<name>A0A914BTD8_PATMI</name>
<sequence>MTSVIARSQEYLSFRSTVSLKKVAVDDDDSKYWTVYDVGPRSVKCPIIFFPPVSGKADVFFRQMLGLSAKGYRTISLEYPIHWTMEDFCISFRKLLDHMQLDMVHIFGSSLGGFVAQKFAEYTYRSPRIVSLILCNTFIDTEVFQQTGAAQTFWMVPGFLLKRMVLNNFSREQHDADITNSIDFIVERLESLSRTDLASRLTLNCTSAYVEPQKLHALDITLIDVFDDCAISQSVREEVYKCYPDAKRAHLKSGGNFPYLSRTDEVNLHIQIHLRKYAQSRYDARSPQDEITVPSITKAMGNHGDSRQETEDNGDSAGEVGDHGDSTGEATDPLGLVREDSFSEKHSHDDTEDDL</sequence>
<dbReference type="OMA" id="CYVQPQK"/>
<dbReference type="EnsemblMetazoa" id="XM_038222958.1">
    <property type="protein sequence ID" value="XP_038078886.1"/>
    <property type="gene ID" value="LOC119746153"/>
</dbReference>
<keyword evidence="8" id="KW-1185">Reference proteome</keyword>
<feature type="compositionally biased region" description="Basic and acidic residues" evidence="5">
    <location>
        <begin position="337"/>
        <end position="349"/>
    </location>
</feature>
<reference evidence="7" key="1">
    <citation type="submission" date="2022-11" db="UniProtKB">
        <authorList>
            <consortium name="EnsemblMetazoa"/>
        </authorList>
    </citation>
    <scope>IDENTIFICATION</scope>
</reference>
<keyword evidence="4" id="KW-0963">Cytoplasm</keyword>
<dbReference type="AlphaFoldDB" id="A0A914BTD8"/>
<dbReference type="RefSeq" id="XP_038078887.1">
    <property type="nucleotide sequence ID" value="XM_038222959.1"/>
</dbReference>
<evidence type="ECO:0000256" key="4">
    <source>
        <dbReference type="ARBA" id="ARBA00022490"/>
    </source>
</evidence>
<feature type="domain" description="AB hydrolase-1" evidence="6">
    <location>
        <begin position="82"/>
        <end position="162"/>
    </location>
</feature>
<evidence type="ECO:0000256" key="5">
    <source>
        <dbReference type="SAM" id="MobiDB-lite"/>
    </source>
</evidence>
<organism evidence="7 8">
    <name type="scientific">Patiria miniata</name>
    <name type="common">Bat star</name>
    <name type="synonym">Asterina miniata</name>
    <dbReference type="NCBI Taxonomy" id="46514"/>
    <lineage>
        <taxon>Eukaryota</taxon>
        <taxon>Metazoa</taxon>
        <taxon>Echinodermata</taxon>
        <taxon>Eleutherozoa</taxon>
        <taxon>Asterozoa</taxon>
        <taxon>Asteroidea</taxon>
        <taxon>Valvatacea</taxon>
        <taxon>Valvatida</taxon>
        <taxon>Asterinidae</taxon>
        <taxon>Patiria</taxon>
    </lineage>
</organism>
<dbReference type="GO" id="GO:0005737">
    <property type="term" value="C:cytoplasm"/>
    <property type="evidence" value="ECO:0007669"/>
    <property type="project" value="UniProtKB-SubCell"/>
</dbReference>
<comment type="subcellular location">
    <subcellularLocation>
        <location evidence="1">Cytoplasm</location>
    </subcellularLocation>
</comment>
<dbReference type="GeneID" id="119746153"/>
<protein>
    <recommendedName>
        <fullName evidence="3">Maspardin</fullName>
    </recommendedName>
</protein>
<dbReference type="InterPro" id="IPR029058">
    <property type="entry name" value="AB_hydrolase_fold"/>
</dbReference>
<dbReference type="InterPro" id="IPR026151">
    <property type="entry name" value="Maspardin"/>
</dbReference>
<accession>A0A914BTD8</accession>
<dbReference type="Gene3D" id="3.40.50.1820">
    <property type="entry name" value="alpha/beta hydrolase"/>
    <property type="match status" value="1"/>
</dbReference>
<dbReference type="Proteomes" id="UP000887568">
    <property type="component" value="Unplaced"/>
</dbReference>
<dbReference type="OrthoDB" id="10264550at2759"/>
<dbReference type="SUPFAM" id="SSF53474">
    <property type="entry name" value="alpha/beta-Hydrolases"/>
    <property type="match status" value="1"/>
</dbReference>
<feature type="region of interest" description="Disordered" evidence="5">
    <location>
        <begin position="279"/>
        <end position="355"/>
    </location>
</feature>
<evidence type="ECO:0000256" key="2">
    <source>
        <dbReference type="ARBA" id="ARBA00008645"/>
    </source>
</evidence>
<dbReference type="InterPro" id="IPR000073">
    <property type="entry name" value="AB_hydrolase_1"/>
</dbReference>
<dbReference type="RefSeq" id="XP_038078886.1">
    <property type="nucleotide sequence ID" value="XM_038222958.1"/>
</dbReference>
<dbReference type="PANTHER" id="PTHR15913:SF0">
    <property type="entry name" value="MASPARDIN"/>
    <property type="match status" value="1"/>
</dbReference>
<evidence type="ECO:0000259" key="6">
    <source>
        <dbReference type="Pfam" id="PF00561"/>
    </source>
</evidence>
<dbReference type="Pfam" id="PF00561">
    <property type="entry name" value="Abhydrolase_1"/>
    <property type="match status" value="1"/>
</dbReference>
<dbReference type="CTD" id="51324"/>
<dbReference type="PANTHER" id="PTHR15913">
    <property type="entry name" value="ACID CLUSTER PROTEIN 33"/>
    <property type="match status" value="1"/>
</dbReference>
<dbReference type="EnsemblMetazoa" id="XM_038222959.1">
    <property type="protein sequence ID" value="XP_038078887.1"/>
    <property type="gene ID" value="LOC119746153"/>
</dbReference>
<evidence type="ECO:0000256" key="3">
    <source>
        <dbReference type="ARBA" id="ARBA00020148"/>
    </source>
</evidence>
<evidence type="ECO:0000256" key="1">
    <source>
        <dbReference type="ARBA" id="ARBA00004496"/>
    </source>
</evidence>
<evidence type="ECO:0000313" key="7">
    <source>
        <dbReference type="EnsemblMetazoa" id="XP_038078886.1"/>
    </source>
</evidence>
<comment type="similarity">
    <text evidence="2">Belongs to the AB hydrolase superfamily.</text>
</comment>